<reference evidence="2 3" key="1">
    <citation type="submission" date="2018-10" db="EMBL/GenBank/DDBJ databases">
        <title>Genomic Encyclopedia of Type Strains, Phase IV (KMG-IV): sequencing the most valuable type-strain genomes for metagenomic binning, comparative biology and taxonomic classification.</title>
        <authorList>
            <person name="Goeker M."/>
        </authorList>
    </citation>
    <scope>NUCLEOTIDE SEQUENCE [LARGE SCALE GENOMIC DNA]</scope>
    <source>
        <strain evidence="2 3">DSM 22653</strain>
    </source>
</reference>
<keyword evidence="1" id="KW-0812">Transmembrane</keyword>
<keyword evidence="3" id="KW-1185">Reference proteome</keyword>
<organism evidence="2 3">
    <name type="scientific">Brockia lithotrophica</name>
    <dbReference type="NCBI Taxonomy" id="933949"/>
    <lineage>
        <taxon>Bacteria</taxon>
        <taxon>Bacillati</taxon>
        <taxon>Bacillota</taxon>
        <taxon>Bacilli</taxon>
        <taxon>Bacillales</taxon>
        <taxon>Bacillales Family X. Incertae Sedis</taxon>
        <taxon>Brockia</taxon>
    </lineage>
</organism>
<name>A0A660L3F3_9BACL</name>
<proteinExistence type="predicted"/>
<dbReference type="EMBL" id="RBIJ01000001">
    <property type="protein sequence ID" value="RKQ88436.1"/>
    <property type="molecule type" value="Genomic_DNA"/>
</dbReference>
<comment type="caution">
    <text evidence="2">The sequence shown here is derived from an EMBL/GenBank/DDBJ whole genome shotgun (WGS) entry which is preliminary data.</text>
</comment>
<dbReference type="Proteomes" id="UP000267019">
    <property type="component" value="Unassembled WGS sequence"/>
</dbReference>
<evidence type="ECO:0000313" key="2">
    <source>
        <dbReference type="EMBL" id="RKQ88436.1"/>
    </source>
</evidence>
<protein>
    <submittedName>
        <fullName evidence="2">Uncharacterized protein</fullName>
    </submittedName>
</protein>
<gene>
    <name evidence="2" type="ORF">C7438_0069</name>
</gene>
<feature type="transmembrane region" description="Helical" evidence="1">
    <location>
        <begin position="88"/>
        <end position="105"/>
    </location>
</feature>
<evidence type="ECO:0000256" key="1">
    <source>
        <dbReference type="SAM" id="Phobius"/>
    </source>
</evidence>
<dbReference type="AlphaFoldDB" id="A0A660L3F3"/>
<evidence type="ECO:0000313" key="3">
    <source>
        <dbReference type="Proteomes" id="UP000267019"/>
    </source>
</evidence>
<keyword evidence="1" id="KW-1133">Transmembrane helix</keyword>
<sequence>MWSRASTVKWLDRIYYRRSLALLVGRGIRIGIVQVKGLLNRAVRAVEDLELGLLPEWCKGLRPSRHRKQPNGLGIFGEEAIDRWRNKLQVAFAVLIPACGLALVYR</sequence>
<keyword evidence="1" id="KW-0472">Membrane</keyword>
<accession>A0A660L3F3</accession>